<dbReference type="EMBL" id="JAJOMB010000044">
    <property type="protein sequence ID" value="MCD5317136.1"/>
    <property type="molecule type" value="Genomic_DNA"/>
</dbReference>
<dbReference type="InterPro" id="IPR052158">
    <property type="entry name" value="INH-QAR"/>
</dbReference>
<dbReference type="PANTHER" id="PTHR43130:SF2">
    <property type="entry name" value="DJ-1_PFPI DOMAIN-CONTAINING PROTEIN"/>
    <property type="match status" value="1"/>
</dbReference>
<organism evidence="2 3">
    <name type="scientific">Kineosporia babensis</name>
    <dbReference type="NCBI Taxonomy" id="499548"/>
    <lineage>
        <taxon>Bacteria</taxon>
        <taxon>Bacillati</taxon>
        <taxon>Actinomycetota</taxon>
        <taxon>Actinomycetes</taxon>
        <taxon>Kineosporiales</taxon>
        <taxon>Kineosporiaceae</taxon>
        <taxon>Kineosporia</taxon>
    </lineage>
</organism>
<reference evidence="2" key="1">
    <citation type="submission" date="2021-11" db="EMBL/GenBank/DDBJ databases">
        <title>Streptomyces corallinus and Kineosporia corallina sp. nov., two new coral-derived marine actinobacteria.</title>
        <authorList>
            <person name="Buangrab K."/>
            <person name="Sutthacheep M."/>
            <person name="Yeemin T."/>
            <person name="Harunari E."/>
            <person name="Igarashi Y."/>
            <person name="Sripreechasak P."/>
            <person name="Kanchanasin P."/>
            <person name="Tanasupawat S."/>
            <person name="Phongsopitanun W."/>
        </authorList>
    </citation>
    <scope>NUCLEOTIDE SEQUENCE</scope>
    <source>
        <strain evidence="2">JCM 31032</strain>
    </source>
</reference>
<dbReference type="SUPFAM" id="SSF52317">
    <property type="entry name" value="Class I glutamine amidotransferase-like"/>
    <property type="match status" value="1"/>
</dbReference>
<feature type="domain" description="DJ-1/PfpI" evidence="1">
    <location>
        <begin position="6"/>
        <end position="132"/>
    </location>
</feature>
<proteinExistence type="predicted"/>
<protein>
    <submittedName>
        <fullName evidence="2">DJ-1/PfpI family protein</fullName>
    </submittedName>
</protein>
<dbReference type="PANTHER" id="PTHR43130">
    <property type="entry name" value="ARAC-FAMILY TRANSCRIPTIONAL REGULATOR"/>
    <property type="match status" value="1"/>
</dbReference>
<comment type="caution">
    <text evidence="2">The sequence shown here is derived from an EMBL/GenBank/DDBJ whole genome shotgun (WGS) entry which is preliminary data.</text>
</comment>
<sequence>MTLTVDVLVYDGVNDLDLAGVVTPVHMASDVGAPLDLAMRGISPTIRTSAGLVVNAVGRLGGTCDVVVVPGGRGAHGAAEDPDIRAWLAGLSGRSSFYAVCSGSLILARAGVIPAGTGAAIHGDKRDLLNAAGVVPGSGLLITESAVTVGGVAHASPKSLRLAHQLLRHIAPEHVSAVWARMELLEP</sequence>
<evidence type="ECO:0000259" key="1">
    <source>
        <dbReference type="Pfam" id="PF01965"/>
    </source>
</evidence>
<dbReference type="AlphaFoldDB" id="A0A9X1NPY0"/>
<keyword evidence="3" id="KW-1185">Reference proteome</keyword>
<dbReference type="InterPro" id="IPR002818">
    <property type="entry name" value="DJ-1/PfpI"/>
</dbReference>
<evidence type="ECO:0000313" key="2">
    <source>
        <dbReference type="EMBL" id="MCD5317136.1"/>
    </source>
</evidence>
<dbReference type="GO" id="GO:0006355">
    <property type="term" value="P:regulation of DNA-templated transcription"/>
    <property type="evidence" value="ECO:0007669"/>
    <property type="project" value="TreeGrafter"/>
</dbReference>
<dbReference type="Proteomes" id="UP001138997">
    <property type="component" value="Unassembled WGS sequence"/>
</dbReference>
<dbReference type="InterPro" id="IPR029062">
    <property type="entry name" value="Class_I_gatase-like"/>
</dbReference>
<name>A0A9X1NPY0_9ACTN</name>
<gene>
    <name evidence="2" type="ORF">LR394_40205</name>
</gene>
<dbReference type="Gene3D" id="3.40.50.880">
    <property type="match status" value="1"/>
</dbReference>
<evidence type="ECO:0000313" key="3">
    <source>
        <dbReference type="Proteomes" id="UP001138997"/>
    </source>
</evidence>
<dbReference type="Pfam" id="PF01965">
    <property type="entry name" value="DJ-1_PfpI"/>
    <property type="match status" value="1"/>
</dbReference>
<dbReference type="RefSeq" id="WP_231449988.1">
    <property type="nucleotide sequence ID" value="NZ_JAJOMB010000044.1"/>
</dbReference>
<accession>A0A9X1NPY0</accession>